<proteinExistence type="predicted"/>
<reference evidence="3" key="1">
    <citation type="journal article" date="2024" name="IScience">
        <title>Strigolactones Initiate the Formation of Haustorium-like Structures in Castilleja.</title>
        <authorList>
            <person name="Buerger M."/>
            <person name="Peterson D."/>
            <person name="Chory J."/>
        </authorList>
    </citation>
    <scope>NUCLEOTIDE SEQUENCE [LARGE SCALE GENOMIC DNA]</scope>
</reference>
<dbReference type="AlphaFoldDB" id="A0ABD3CBD3"/>
<evidence type="ECO:0000313" key="2">
    <source>
        <dbReference type="EMBL" id="KAL3627155.1"/>
    </source>
</evidence>
<comment type="caution">
    <text evidence="2">The sequence shown here is derived from an EMBL/GenBank/DDBJ whole genome shotgun (WGS) entry which is preliminary data.</text>
</comment>
<protein>
    <recommendedName>
        <fullName evidence="1">Replication protein A 70 kDa DNA-binding subunit B/D first OB fold domain-containing protein</fullName>
    </recommendedName>
</protein>
<evidence type="ECO:0000313" key="3">
    <source>
        <dbReference type="Proteomes" id="UP001632038"/>
    </source>
</evidence>
<dbReference type="EMBL" id="JAVIJP010000039">
    <property type="protein sequence ID" value="KAL3627155.1"/>
    <property type="molecule type" value="Genomic_DNA"/>
</dbReference>
<dbReference type="InterPro" id="IPR003871">
    <property type="entry name" value="RFA1B/D_OB_1st"/>
</dbReference>
<dbReference type="Proteomes" id="UP001632038">
    <property type="component" value="Unassembled WGS sequence"/>
</dbReference>
<sequence>MASGMYSLFRNLNSSKNTWAVKARVVRTYFQKFNYPQEIEKLEMILHDEQVSDRIHASMRIDLYQDLKMDIQEGSVYNFKNFFVMDNKMRNRTTSNEHKL</sequence>
<name>A0ABD3CBD3_9LAMI</name>
<feature type="domain" description="Replication protein A 70 kDa DNA-binding subunit B/D first OB fold" evidence="1">
    <location>
        <begin position="7"/>
        <end position="100"/>
    </location>
</feature>
<dbReference type="InterPro" id="IPR012340">
    <property type="entry name" value="NA-bd_OB-fold"/>
</dbReference>
<accession>A0ABD3CBD3</accession>
<gene>
    <name evidence="2" type="ORF">CASFOL_028518</name>
</gene>
<dbReference type="Pfam" id="PF02721">
    <property type="entry name" value="DUF223"/>
    <property type="match status" value="1"/>
</dbReference>
<keyword evidence="3" id="KW-1185">Reference proteome</keyword>
<dbReference type="Gene3D" id="2.40.50.140">
    <property type="entry name" value="Nucleic acid-binding proteins"/>
    <property type="match status" value="1"/>
</dbReference>
<dbReference type="SUPFAM" id="SSF50249">
    <property type="entry name" value="Nucleic acid-binding proteins"/>
    <property type="match status" value="1"/>
</dbReference>
<evidence type="ECO:0000259" key="1">
    <source>
        <dbReference type="Pfam" id="PF02721"/>
    </source>
</evidence>
<organism evidence="2 3">
    <name type="scientific">Castilleja foliolosa</name>
    <dbReference type="NCBI Taxonomy" id="1961234"/>
    <lineage>
        <taxon>Eukaryota</taxon>
        <taxon>Viridiplantae</taxon>
        <taxon>Streptophyta</taxon>
        <taxon>Embryophyta</taxon>
        <taxon>Tracheophyta</taxon>
        <taxon>Spermatophyta</taxon>
        <taxon>Magnoliopsida</taxon>
        <taxon>eudicotyledons</taxon>
        <taxon>Gunneridae</taxon>
        <taxon>Pentapetalae</taxon>
        <taxon>asterids</taxon>
        <taxon>lamiids</taxon>
        <taxon>Lamiales</taxon>
        <taxon>Orobanchaceae</taxon>
        <taxon>Pedicularideae</taxon>
        <taxon>Castillejinae</taxon>
        <taxon>Castilleja</taxon>
    </lineage>
</organism>